<dbReference type="RefSeq" id="WP_025410311.1">
    <property type="nucleotide sequence ID" value="NZ_CP007128.1"/>
</dbReference>
<dbReference type="EMBL" id="CP007128">
    <property type="protein sequence ID" value="AHG88786.1"/>
    <property type="molecule type" value="Genomic_DNA"/>
</dbReference>
<dbReference type="KEGG" id="gba:J421_1249"/>
<organism evidence="1 2">
    <name type="scientific">Gemmatirosa kalamazoonensis</name>
    <dbReference type="NCBI Taxonomy" id="861299"/>
    <lineage>
        <taxon>Bacteria</taxon>
        <taxon>Pseudomonadati</taxon>
        <taxon>Gemmatimonadota</taxon>
        <taxon>Gemmatimonadia</taxon>
        <taxon>Gemmatimonadales</taxon>
        <taxon>Gemmatimonadaceae</taxon>
        <taxon>Gemmatirosa</taxon>
    </lineage>
</organism>
<dbReference type="Proteomes" id="UP000019151">
    <property type="component" value="Chromosome"/>
</dbReference>
<accession>W0RDC7</accession>
<dbReference type="eggNOG" id="ENOG5031687">
    <property type="taxonomic scope" value="Bacteria"/>
</dbReference>
<proteinExistence type="predicted"/>
<gene>
    <name evidence="1" type="ORF">J421_1249</name>
</gene>
<dbReference type="AlphaFoldDB" id="W0RDC7"/>
<dbReference type="STRING" id="861299.J421_1249"/>
<name>W0RDC7_9BACT</name>
<evidence type="ECO:0000313" key="1">
    <source>
        <dbReference type="EMBL" id="AHG88786.1"/>
    </source>
</evidence>
<protein>
    <submittedName>
        <fullName evidence="1">Uncharacterized protein</fullName>
    </submittedName>
</protein>
<keyword evidence="2" id="KW-1185">Reference proteome</keyword>
<dbReference type="InParanoid" id="W0RDC7"/>
<reference evidence="1 2" key="1">
    <citation type="journal article" date="2014" name="Genome Announc.">
        <title>Genome Sequence and Methylome of Soil Bacterium Gemmatirosa kalamazoonensis KBS708T, a Member of the Rarely Cultivated Gemmatimonadetes Phylum.</title>
        <authorList>
            <person name="Debruyn J.M."/>
            <person name="Radosevich M."/>
            <person name="Wommack K.E."/>
            <person name="Polson S.W."/>
            <person name="Hauser L.J."/>
            <person name="Fawaz M.N."/>
            <person name="Korlach J."/>
            <person name="Tsai Y.C."/>
        </authorList>
    </citation>
    <scope>NUCLEOTIDE SEQUENCE [LARGE SCALE GENOMIC DNA]</scope>
    <source>
        <strain evidence="1 2">KBS708</strain>
    </source>
</reference>
<dbReference type="OrthoDB" id="1493986at2"/>
<dbReference type="HOGENOM" id="CLU_1600347_0_0_0"/>
<sequence length="166" mass="18528">MTLTIRMKKHRDGSAALTCTRADGTATWQRQQGAQARFFPRHDLTHYAVETVLGHGRGFYGLVAEGWDLSDFGTPWPRGPMPADTDPSELIVGFLDAERASGVEWTAADLNDKIALHASQHGPFVVGPPITDEQLARIRERRRELFARWDAVPEGDTLELTFDVSR</sequence>
<evidence type="ECO:0000313" key="2">
    <source>
        <dbReference type="Proteomes" id="UP000019151"/>
    </source>
</evidence>